<evidence type="ECO:0000313" key="2">
    <source>
        <dbReference type="EMBL" id="WGL17591.1"/>
    </source>
</evidence>
<dbReference type="RefSeq" id="WP_280321473.1">
    <property type="nucleotide sequence ID" value="NZ_CP118605.1"/>
</dbReference>
<evidence type="ECO:0000313" key="3">
    <source>
        <dbReference type="Proteomes" id="UP001236500"/>
    </source>
</evidence>
<sequence length="262" mass="28388">MNRKDNLKPPVLLIHGMWGTAEAMREVGAAFSAEGYVVEALTLPHHAAKCGYDTAARARLARTRLQDYVDFIIARIKTLDAAPILVGHSMGALLAQLVAARVPCERLVLLSSAAPGGINSWSWSMIRTLGRNLLLFPMWLRVTELRADNIRYGVANSQSAATQQQILDMSTYESGMATFQIGVGGLLPGGFSRLDTRAIQCPILIIGGSEDRITPPGIQRRIAALYGGRARLVEIPGACHWTIGGTHFPEVRAAIFGWLASD</sequence>
<dbReference type="GO" id="GO:0016787">
    <property type="term" value="F:hydrolase activity"/>
    <property type="evidence" value="ECO:0007669"/>
    <property type="project" value="UniProtKB-KW"/>
</dbReference>
<gene>
    <name evidence="2" type="ORF">PVT68_04685</name>
</gene>
<dbReference type="EMBL" id="CP118605">
    <property type="protein sequence ID" value="WGL17591.1"/>
    <property type="molecule type" value="Genomic_DNA"/>
</dbReference>
<accession>A0ABY8NF81</accession>
<reference evidence="2 3" key="1">
    <citation type="submission" date="2023-02" db="EMBL/GenBank/DDBJ databases">
        <title>Description and genomic characterization of Microbulbifer bruguierae sp. nov., isolated from the sediment of mangrove plant Bruguiera sexangula.</title>
        <authorList>
            <person name="Long M."/>
        </authorList>
    </citation>
    <scope>NUCLEOTIDE SEQUENCE [LARGE SCALE GENOMIC DNA]</scope>
    <source>
        <strain evidence="2 3">H12</strain>
    </source>
</reference>
<dbReference type="SUPFAM" id="SSF53474">
    <property type="entry name" value="alpha/beta-Hydrolases"/>
    <property type="match status" value="1"/>
</dbReference>
<dbReference type="PANTHER" id="PTHR42886:SF29">
    <property type="entry name" value="PUMMELIG, ISOFORM A"/>
    <property type="match status" value="1"/>
</dbReference>
<feature type="domain" description="AB hydrolase-1" evidence="1">
    <location>
        <begin position="11"/>
        <end position="241"/>
    </location>
</feature>
<dbReference type="InterPro" id="IPR029058">
    <property type="entry name" value="AB_hydrolase_fold"/>
</dbReference>
<dbReference type="PANTHER" id="PTHR42886">
    <property type="entry name" value="RE40534P-RELATED"/>
    <property type="match status" value="1"/>
</dbReference>
<dbReference type="Gene3D" id="3.40.50.1820">
    <property type="entry name" value="alpha/beta hydrolase"/>
    <property type="match status" value="1"/>
</dbReference>
<dbReference type="Proteomes" id="UP001236500">
    <property type="component" value="Chromosome"/>
</dbReference>
<proteinExistence type="predicted"/>
<protein>
    <submittedName>
        <fullName evidence="2">Alpha/beta hydrolase</fullName>
    </submittedName>
</protein>
<keyword evidence="3" id="KW-1185">Reference proteome</keyword>
<dbReference type="Pfam" id="PF12697">
    <property type="entry name" value="Abhydrolase_6"/>
    <property type="match status" value="1"/>
</dbReference>
<dbReference type="InterPro" id="IPR000073">
    <property type="entry name" value="AB_hydrolase_1"/>
</dbReference>
<organism evidence="2 3">
    <name type="scientific">Microbulbifer bruguierae</name>
    <dbReference type="NCBI Taxonomy" id="3029061"/>
    <lineage>
        <taxon>Bacteria</taxon>
        <taxon>Pseudomonadati</taxon>
        <taxon>Pseudomonadota</taxon>
        <taxon>Gammaproteobacteria</taxon>
        <taxon>Cellvibrionales</taxon>
        <taxon>Microbulbiferaceae</taxon>
        <taxon>Microbulbifer</taxon>
    </lineage>
</organism>
<keyword evidence="2" id="KW-0378">Hydrolase</keyword>
<evidence type="ECO:0000259" key="1">
    <source>
        <dbReference type="Pfam" id="PF12697"/>
    </source>
</evidence>
<name>A0ABY8NF81_9GAMM</name>